<evidence type="ECO:0000313" key="1">
    <source>
        <dbReference type="EMBL" id="KAJ2877957.1"/>
    </source>
</evidence>
<evidence type="ECO:0000313" key="2">
    <source>
        <dbReference type="Proteomes" id="UP001139981"/>
    </source>
</evidence>
<feature type="non-terminal residue" evidence="1">
    <location>
        <position position="1"/>
    </location>
</feature>
<sequence>PDDELVAVARGARTEIRHSREVLVLTRRRLAKWVVSSAHAERLAYSLDLGHVLADAVAPALGSDFVVYDVAGAGSDACVLVGAGSRLAVAVLRAAHVAAEPSVASLTVLSARHDGAIRPCLVVPAGGPAVFVVLGGGVVAAALGSAFEEQVTLRGGDCVLSACAAQAEGCALLACRRAGILRVEADVRQAPSDVPQLQAQIEHAVFFGHDAARNPLAFAIVADAADRQLLQDAALRVSHAIVDGSSRFIADRLDIGALLRERLRRAHAVAQTLADNGLADKLSSAARAQLCANAEKLAAAKSLWSLQNSVWAARATGPALQLLANLA</sequence>
<feature type="non-terminal residue" evidence="1">
    <location>
        <position position="327"/>
    </location>
</feature>
<keyword evidence="2" id="KW-1185">Reference proteome</keyword>
<organism evidence="1 2">
    <name type="scientific">Coemansia aciculifera</name>
    <dbReference type="NCBI Taxonomy" id="417176"/>
    <lineage>
        <taxon>Eukaryota</taxon>
        <taxon>Fungi</taxon>
        <taxon>Fungi incertae sedis</taxon>
        <taxon>Zoopagomycota</taxon>
        <taxon>Kickxellomycotina</taxon>
        <taxon>Kickxellomycetes</taxon>
        <taxon>Kickxellales</taxon>
        <taxon>Kickxellaceae</taxon>
        <taxon>Coemansia</taxon>
    </lineage>
</organism>
<proteinExistence type="predicted"/>
<accession>A0ACC1LT85</accession>
<reference evidence="1" key="1">
    <citation type="submission" date="2022-07" db="EMBL/GenBank/DDBJ databases">
        <title>Phylogenomic reconstructions and comparative analyses of Kickxellomycotina fungi.</title>
        <authorList>
            <person name="Reynolds N.K."/>
            <person name="Stajich J.E."/>
            <person name="Barry K."/>
            <person name="Grigoriev I.V."/>
            <person name="Crous P."/>
            <person name="Smith M.E."/>
        </authorList>
    </citation>
    <scope>NUCLEOTIDE SEQUENCE</scope>
    <source>
        <strain evidence="1">CBS 190363</strain>
    </source>
</reference>
<comment type="caution">
    <text evidence="1">The sequence shown here is derived from an EMBL/GenBank/DDBJ whole genome shotgun (WGS) entry which is preliminary data.</text>
</comment>
<dbReference type="EMBL" id="JANBVB010003671">
    <property type="protein sequence ID" value="KAJ2877957.1"/>
    <property type="molecule type" value="Genomic_DNA"/>
</dbReference>
<name>A0ACC1LT85_9FUNG</name>
<gene>
    <name evidence="1" type="ORF">IWW38_006441</name>
</gene>
<dbReference type="Proteomes" id="UP001139981">
    <property type="component" value="Unassembled WGS sequence"/>
</dbReference>
<protein>
    <submittedName>
        <fullName evidence="1">Uncharacterized protein</fullName>
    </submittedName>
</protein>